<dbReference type="InterPro" id="IPR000719">
    <property type="entry name" value="Prot_kinase_dom"/>
</dbReference>
<evidence type="ECO:0000256" key="6">
    <source>
        <dbReference type="ARBA" id="ARBA00022989"/>
    </source>
</evidence>
<dbReference type="Gene3D" id="3.80.10.10">
    <property type="entry name" value="Ribonuclease Inhibitor"/>
    <property type="match status" value="2"/>
</dbReference>
<feature type="transmembrane region" description="Helical" evidence="9">
    <location>
        <begin position="259"/>
        <end position="281"/>
    </location>
</feature>
<reference evidence="11 12" key="1">
    <citation type="journal article" date="2018" name="Proc. Natl. Acad. Sci. U.S.A.">
        <title>Draft genome sequence of Camellia sinensis var. sinensis provides insights into the evolution of the tea genome and tea quality.</title>
        <authorList>
            <person name="Wei C."/>
            <person name="Yang H."/>
            <person name="Wang S."/>
            <person name="Zhao J."/>
            <person name="Liu C."/>
            <person name="Gao L."/>
            <person name="Xia E."/>
            <person name="Lu Y."/>
            <person name="Tai Y."/>
            <person name="She G."/>
            <person name="Sun J."/>
            <person name="Cao H."/>
            <person name="Tong W."/>
            <person name="Gao Q."/>
            <person name="Li Y."/>
            <person name="Deng W."/>
            <person name="Jiang X."/>
            <person name="Wang W."/>
            <person name="Chen Q."/>
            <person name="Zhang S."/>
            <person name="Li H."/>
            <person name="Wu J."/>
            <person name="Wang P."/>
            <person name="Li P."/>
            <person name="Shi C."/>
            <person name="Zheng F."/>
            <person name="Jian J."/>
            <person name="Huang B."/>
            <person name="Shan D."/>
            <person name="Shi M."/>
            <person name="Fang C."/>
            <person name="Yue Y."/>
            <person name="Li F."/>
            <person name="Li D."/>
            <person name="Wei S."/>
            <person name="Han B."/>
            <person name="Jiang C."/>
            <person name="Yin Y."/>
            <person name="Xia T."/>
            <person name="Zhang Z."/>
            <person name="Bennetzen J.L."/>
            <person name="Zhao S."/>
            <person name="Wan X."/>
        </authorList>
    </citation>
    <scope>NUCLEOTIDE SEQUENCE [LARGE SCALE GENOMIC DNA]</scope>
    <source>
        <strain evidence="12">cv. Shuchazao</strain>
        <tissue evidence="11">Leaf</tissue>
    </source>
</reference>
<feature type="region of interest" description="Disordered" evidence="8">
    <location>
        <begin position="236"/>
        <end position="256"/>
    </location>
</feature>
<dbReference type="GO" id="GO:0016020">
    <property type="term" value="C:membrane"/>
    <property type="evidence" value="ECO:0007669"/>
    <property type="project" value="UniProtKB-SubCell"/>
</dbReference>
<dbReference type="GO" id="GO:0004672">
    <property type="term" value="F:protein kinase activity"/>
    <property type="evidence" value="ECO:0007669"/>
    <property type="project" value="InterPro"/>
</dbReference>
<dbReference type="PANTHER" id="PTHR48007">
    <property type="entry name" value="LEUCINE-RICH REPEAT RECEPTOR-LIKE PROTEIN KINASE PXC1"/>
    <property type="match status" value="1"/>
</dbReference>
<feature type="transmembrane region" description="Helical" evidence="9">
    <location>
        <begin position="7"/>
        <end position="29"/>
    </location>
</feature>
<evidence type="ECO:0000256" key="9">
    <source>
        <dbReference type="SAM" id="Phobius"/>
    </source>
</evidence>
<feature type="domain" description="Protein kinase" evidence="10">
    <location>
        <begin position="353"/>
        <end position="628"/>
    </location>
</feature>
<dbReference type="Pfam" id="PF00560">
    <property type="entry name" value="LRR_1"/>
    <property type="match status" value="1"/>
</dbReference>
<evidence type="ECO:0000256" key="4">
    <source>
        <dbReference type="ARBA" id="ARBA00022729"/>
    </source>
</evidence>
<comment type="subcellular location">
    <subcellularLocation>
        <location evidence="1">Membrane</location>
        <topology evidence="1">Single-pass membrane protein</topology>
    </subcellularLocation>
</comment>
<dbReference type="Pfam" id="PF13855">
    <property type="entry name" value="LRR_8"/>
    <property type="match status" value="1"/>
</dbReference>
<sequence>MAIVHVLGLYILCFYIFLIVTPMGCYSVSDSEALLKLKKSFTNTTAIDSWALGSSPCVVNKTWAGLNCENGLVSILRLEDMGLSGKIDVDALLGLEGLRVISLQNNAFSGSMPELNRLGSLKAIFLSNNRFSGEIPADFFEKMQSLRKVWLGMNNFRGRIPESLVKLHNLAELHLENNHFSGPIPSLEQPSLNLLDLSNNSLEGEIPASLLSFDMRAFQGNVGLCGPKIGNACSLDAKMPHPTPSPNSDNADPNESNKIAAGLMTTTVVILSVMIVAIFVLKRRQENFNLLEKENLEETLEVRVSSVSKKDMNSSRKGMGSSKRGSHNGKGGGADLVLVNEESVVFGLTDLMKAGAEVLGNGSLGSSYKAMMTNGMTVVVKRIKEMNKLGKEGFDAEIKRHGRLRHQNVLPPLAYHYRKDEKLLVSEFVPKGSLLYLLHGDRGPSHAELNWPTRLKIVQGIARGLGYLHTELASSDLPHGNLKSSNILVSPDSEPLLVDYGFNSLVSNPQGIQSLLAYKSPEAIKTQEVCPKCDVYCLGIVILEILTGKFPSQYLNNGKGGTDVVQWVRSAISEGREAEVLDPEITNSKKSVREMERLLHIAAACTESNPDQRPEMGEVVRKIEEVRIEGDHEARTIEVLPSLRDGYADQTYNNAHVANVQEGYGGVLGRRYDGSGDRSTFKNNDSFAFDIS</sequence>
<keyword evidence="7 9" id="KW-0472">Membrane</keyword>
<dbReference type="Proteomes" id="UP000306102">
    <property type="component" value="Unassembled WGS sequence"/>
</dbReference>
<dbReference type="SUPFAM" id="SSF52058">
    <property type="entry name" value="L domain-like"/>
    <property type="match status" value="1"/>
</dbReference>
<comment type="caution">
    <text evidence="11">The sequence shown here is derived from an EMBL/GenBank/DDBJ whole genome shotgun (WGS) entry which is preliminary data.</text>
</comment>
<evidence type="ECO:0000256" key="5">
    <source>
        <dbReference type="ARBA" id="ARBA00022737"/>
    </source>
</evidence>
<feature type="compositionally biased region" description="Polar residues" evidence="8">
    <location>
        <begin position="246"/>
        <end position="256"/>
    </location>
</feature>
<dbReference type="InterPro" id="IPR011009">
    <property type="entry name" value="Kinase-like_dom_sf"/>
</dbReference>
<keyword evidence="2" id="KW-0433">Leucine-rich repeat</keyword>
<gene>
    <name evidence="11" type="ORF">TEA_029723</name>
</gene>
<dbReference type="InterPro" id="IPR032675">
    <property type="entry name" value="LRR_dom_sf"/>
</dbReference>
<evidence type="ECO:0000256" key="3">
    <source>
        <dbReference type="ARBA" id="ARBA00022692"/>
    </source>
</evidence>
<evidence type="ECO:0000256" key="2">
    <source>
        <dbReference type="ARBA" id="ARBA00022614"/>
    </source>
</evidence>
<evidence type="ECO:0000313" key="12">
    <source>
        <dbReference type="Proteomes" id="UP000306102"/>
    </source>
</evidence>
<dbReference type="EMBL" id="SDRB02006112">
    <property type="protein sequence ID" value="THG13077.1"/>
    <property type="molecule type" value="Genomic_DNA"/>
</dbReference>
<dbReference type="Gene3D" id="3.30.200.20">
    <property type="entry name" value="Phosphorylase Kinase, domain 1"/>
    <property type="match status" value="1"/>
</dbReference>
<dbReference type="SUPFAM" id="SSF56112">
    <property type="entry name" value="Protein kinase-like (PK-like)"/>
    <property type="match status" value="1"/>
</dbReference>
<dbReference type="InterPro" id="IPR013210">
    <property type="entry name" value="LRR_N_plant-typ"/>
</dbReference>
<dbReference type="InterPro" id="IPR046959">
    <property type="entry name" value="PRK1-6/SRF4-like"/>
</dbReference>
<dbReference type="FunFam" id="3.80.10.10:FF:000129">
    <property type="entry name" value="Leucine-rich repeat receptor-like kinase"/>
    <property type="match status" value="1"/>
</dbReference>
<proteinExistence type="predicted"/>
<protein>
    <recommendedName>
        <fullName evidence="10">Protein kinase domain-containing protein</fullName>
    </recommendedName>
</protein>
<evidence type="ECO:0000256" key="8">
    <source>
        <dbReference type="SAM" id="MobiDB-lite"/>
    </source>
</evidence>
<keyword evidence="6 9" id="KW-1133">Transmembrane helix</keyword>
<dbReference type="Pfam" id="PF08263">
    <property type="entry name" value="LRRNT_2"/>
    <property type="match status" value="1"/>
</dbReference>
<dbReference type="Pfam" id="PF00069">
    <property type="entry name" value="Pkinase"/>
    <property type="match status" value="1"/>
</dbReference>
<evidence type="ECO:0000256" key="7">
    <source>
        <dbReference type="ARBA" id="ARBA00023136"/>
    </source>
</evidence>
<evidence type="ECO:0000259" key="10">
    <source>
        <dbReference type="PROSITE" id="PS50011"/>
    </source>
</evidence>
<accession>A0A4V3WNM6</accession>
<name>A0A4V3WNM6_CAMSN</name>
<dbReference type="Gene3D" id="1.10.510.10">
    <property type="entry name" value="Transferase(Phosphotransferase) domain 1"/>
    <property type="match status" value="1"/>
</dbReference>
<keyword evidence="5" id="KW-0677">Repeat</keyword>
<dbReference type="InterPro" id="IPR001611">
    <property type="entry name" value="Leu-rich_rpt"/>
</dbReference>
<dbReference type="PANTHER" id="PTHR48007:SF38">
    <property type="entry name" value="LEUCINE-RICH REPEAT PROTEIN KINASE FAMILY PROTEIN"/>
    <property type="match status" value="1"/>
</dbReference>
<evidence type="ECO:0000256" key="1">
    <source>
        <dbReference type="ARBA" id="ARBA00004167"/>
    </source>
</evidence>
<organism evidence="11 12">
    <name type="scientific">Camellia sinensis var. sinensis</name>
    <name type="common">China tea</name>
    <dbReference type="NCBI Taxonomy" id="542762"/>
    <lineage>
        <taxon>Eukaryota</taxon>
        <taxon>Viridiplantae</taxon>
        <taxon>Streptophyta</taxon>
        <taxon>Embryophyta</taxon>
        <taxon>Tracheophyta</taxon>
        <taxon>Spermatophyta</taxon>
        <taxon>Magnoliopsida</taxon>
        <taxon>eudicotyledons</taxon>
        <taxon>Gunneridae</taxon>
        <taxon>Pentapetalae</taxon>
        <taxon>asterids</taxon>
        <taxon>Ericales</taxon>
        <taxon>Theaceae</taxon>
        <taxon>Camellia</taxon>
    </lineage>
</organism>
<keyword evidence="12" id="KW-1185">Reference proteome</keyword>
<dbReference type="AlphaFoldDB" id="A0A4V3WNM6"/>
<evidence type="ECO:0000313" key="11">
    <source>
        <dbReference type="EMBL" id="THG13077.1"/>
    </source>
</evidence>
<dbReference type="GO" id="GO:0005524">
    <property type="term" value="F:ATP binding"/>
    <property type="evidence" value="ECO:0007669"/>
    <property type="project" value="InterPro"/>
</dbReference>
<keyword evidence="3 9" id="KW-0812">Transmembrane</keyword>
<dbReference type="PROSITE" id="PS50011">
    <property type="entry name" value="PROTEIN_KINASE_DOM"/>
    <property type="match status" value="1"/>
</dbReference>
<dbReference type="STRING" id="542762.A0A4V3WNM6"/>
<feature type="region of interest" description="Disordered" evidence="8">
    <location>
        <begin position="305"/>
        <end position="331"/>
    </location>
</feature>
<keyword evidence="4" id="KW-0732">Signal</keyword>